<dbReference type="InterPro" id="IPR002110">
    <property type="entry name" value="Ankyrin_rpt"/>
</dbReference>
<dbReference type="PANTHER" id="PTHR24198">
    <property type="entry name" value="ANKYRIN REPEAT AND PROTEIN KINASE DOMAIN-CONTAINING PROTEIN"/>
    <property type="match status" value="1"/>
</dbReference>
<dbReference type="SMART" id="SM00248">
    <property type="entry name" value="ANK"/>
    <property type="match status" value="5"/>
</dbReference>
<sequence>MLLAQRCEHERVDENGQTPLFWAASRGCIESMLRARCDVNRRDALGDTPVFFAVQSARGKTASHSGAVERIRLLVSHRADVQLANNKGETCLFVAAKCGLPEMCRLLTDEMRLDPGRCDRTGSTALQVAKNPLTAAELQKAVCKLAAERTVGENREVEGLAAKLYIAVQSGTLEETASLLKAKAQPSSVVVTGGENLGFHAAARESGALDMLQLLVARKLDPTVVNTRLHQTPLFFAVRPGPRAGGLECAKYLMQLRCQPNHSDLPGARQS</sequence>
<dbReference type="InterPro" id="IPR036770">
    <property type="entry name" value="Ankyrin_rpt-contain_sf"/>
</dbReference>
<evidence type="ECO:0000256" key="1">
    <source>
        <dbReference type="ARBA" id="ARBA00022737"/>
    </source>
</evidence>
<dbReference type="Gene3D" id="1.25.40.20">
    <property type="entry name" value="Ankyrin repeat-containing domain"/>
    <property type="match status" value="2"/>
</dbReference>
<evidence type="ECO:0000256" key="2">
    <source>
        <dbReference type="ARBA" id="ARBA00023043"/>
    </source>
</evidence>
<evidence type="ECO:0000313" key="4">
    <source>
        <dbReference type="Proteomes" id="UP001189429"/>
    </source>
</evidence>
<evidence type="ECO:0000313" key="3">
    <source>
        <dbReference type="EMBL" id="CAK0884824.1"/>
    </source>
</evidence>
<keyword evidence="4" id="KW-1185">Reference proteome</keyword>
<dbReference type="PANTHER" id="PTHR24198:SF165">
    <property type="entry name" value="ANKYRIN REPEAT-CONTAINING PROTEIN-RELATED"/>
    <property type="match status" value="1"/>
</dbReference>
<dbReference type="EMBL" id="CAUYUJ010018593">
    <property type="protein sequence ID" value="CAK0884824.1"/>
    <property type="molecule type" value="Genomic_DNA"/>
</dbReference>
<dbReference type="Proteomes" id="UP001189429">
    <property type="component" value="Unassembled WGS sequence"/>
</dbReference>
<keyword evidence="1" id="KW-0677">Repeat</keyword>
<reference evidence="3" key="1">
    <citation type="submission" date="2023-10" db="EMBL/GenBank/DDBJ databases">
        <authorList>
            <person name="Chen Y."/>
            <person name="Shah S."/>
            <person name="Dougan E. K."/>
            <person name="Thang M."/>
            <person name="Chan C."/>
        </authorList>
    </citation>
    <scope>NUCLEOTIDE SEQUENCE [LARGE SCALE GENOMIC DNA]</scope>
</reference>
<feature type="non-terminal residue" evidence="3">
    <location>
        <position position="271"/>
    </location>
</feature>
<dbReference type="Pfam" id="PF12796">
    <property type="entry name" value="Ank_2"/>
    <property type="match status" value="1"/>
</dbReference>
<accession>A0ABN9WIL9</accession>
<dbReference type="Pfam" id="PF00023">
    <property type="entry name" value="Ank"/>
    <property type="match status" value="1"/>
</dbReference>
<name>A0ABN9WIL9_9DINO</name>
<proteinExistence type="predicted"/>
<gene>
    <name evidence="3" type="ORF">PCOR1329_LOCUS66613</name>
</gene>
<dbReference type="SUPFAM" id="SSF48403">
    <property type="entry name" value="Ankyrin repeat"/>
    <property type="match status" value="1"/>
</dbReference>
<protein>
    <submittedName>
        <fullName evidence="3">Uncharacterized protein</fullName>
    </submittedName>
</protein>
<comment type="caution">
    <text evidence="3">The sequence shown here is derived from an EMBL/GenBank/DDBJ whole genome shotgun (WGS) entry which is preliminary data.</text>
</comment>
<keyword evidence="2" id="KW-0040">ANK repeat</keyword>
<dbReference type="Pfam" id="PF13637">
    <property type="entry name" value="Ank_4"/>
    <property type="match status" value="1"/>
</dbReference>
<organism evidence="3 4">
    <name type="scientific">Prorocentrum cordatum</name>
    <dbReference type="NCBI Taxonomy" id="2364126"/>
    <lineage>
        <taxon>Eukaryota</taxon>
        <taxon>Sar</taxon>
        <taxon>Alveolata</taxon>
        <taxon>Dinophyceae</taxon>
        <taxon>Prorocentrales</taxon>
        <taxon>Prorocentraceae</taxon>
        <taxon>Prorocentrum</taxon>
    </lineage>
</organism>